<dbReference type="EMBL" id="MU006055">
    <property type="protein sequence ID" value="KAF2857252.1"/>
    <property type="molecule type" value="Genomic_DNA"/>
</dbReference>
<keyword evidence="1" id="KW-0472">Membrane</keyword>
<feature type="transmembrane region" description="Helical" evidence="1">
    <location>
        <begin position="12"/>
        <end position="34"/>
    </location>
</feature>
<keyword evidence="3" id="KW-1185">Reference proteome</keyword>
<proteinExistence type="predicted"/>
<keyword evidence="1" id="KW-1133">Transmembrane helix</keyword>
<gene>
    <name evidence="2" type="ORF">K470DRAFT_179418</name>
</gene>
<evidence type="ECO:0000313" key="2">
    <source>
        <dbReference type="EMBL" id="KAF2857252.1"/>
    </source>
</evidence>
<reference evidence="2" key="1">
    <citation type="journal article" date="2020" name="Stud. Mycol.">
        <title>101 Dothideomycetes genomes: a test case for predicting lifestyles and emergence of pathogens.</title>
        <authorList>
            <person name="Haridas S."/>
            <person name="Albert R."/>
            <person name="Binder M."/>
            <person name="Bloem J."/>
            <person name="Labutti K."/>
            <person name="Salamov A."/>
            <person name="Andreopoulos B."/>
            <person name="Baker S."/>
            <person name="Barry K."/>
            <person name="Bills G."/>
            <person name="Bluhm B."/>
            <person name="Cannon C."/>
            <person name="Castanera R."/>
            <person name="Culley D."/>
            <person name="Daum C."/>
            <person name="Ezra D."/>
            <person name="Gonzalez J."/>
            <person name="Henrissat B."/>
            <person name="Kuo A."/>
            <person name="Liang C."/>
            <person name="Lipzen A."/>
            <person name="Lutzoni F."/>
            <person name="Magnuson J."/>
            <person name="Mondo S."/>
            <person name="Nolan M."/>
            <person name="Ohm R."/>
            <person name="Pangilinan J."/>
            <person name="Park H.-J."/>
            <person name="Ramirez L."/>
            <person name="Alfaro M."/>
            <person name="Sun H."/>
            <person name="Tritt A."/>
            <person name="Yoshinaga Y."/>
            <person name="Zwiers L.-H."/>
            <person name="Turgeon B."/>
            <person name="Goodwin S."/>
            <person name="Spatafora J."/>
            <person name="Crous P."/>
            <person name="Grigoriev I."/>
        </authorList>
    </citation>
    <scope>NUCLEOTIDE SEQUENCE</scope>
    <source>
        <strain evidence="2">CBS 480.64</strain>
    </source>
</reference>
<keyword evidence="1" id="KW-0812">Transmembrane</keyword>
<evidence type="ECO:0000313" key="3">
    <source>
        <dbReference type="Proteomes" id="UP000799421"/>
    </source>
</evidence>
<organism evidence="2 3">
    <name type="scientific">Piedraia hortae CBS 480.64</name>
    <dbReference type="NCBI Taxonomy" id="1314780"/>
    <lineage>
        <taxon>Eukaryota</taxon>
        <taxon>Fungi</taxon>
        <taxon>Dikarya</taxon>
        <taxon>Ascomycota</taxon>
        <taxon>Pezizomycotina</taxon>
        <taxon>Dothideomycetes</taxon>
        <taxon>Dothideomycetidae</taxon>
        <taxon>Capnodiales</taxon>
        <taxon>Piedraiaceae</taxon>
        <taxon>Piedraia</taxon>
    </lineage>
</organism>
<protein>
    <submittedName>
        <fullName evidence="2">Uncharacterized protein</fullName>
    </submittedName>
</protein>
<evidence type="ECO:0000256" key="1">
    <source>
        <dbReference type="SAM" id="Phobius"/>
    </source>
</evidence>
<dbReference type="Proteomes" id="UP000799421">
    <property type="component" value="Unassembled WGS sequence"/>
</dbReference>
<sequence>MYMGHSLRVRRFVILVILRFTILFSLKSVVLLTITKYIQTVLQSVLPRIASLEIGYSRAIWHKNPVRYNKVPLCPCS</sequence>
<accession>A0A6A7BQ18</accession>
<dbReference type="AlphaFoldDB" id="A0A6A7BQ18"/>
<name>A0A6A7BQ18_9PEZI</name>